<dbReference type="GO" id="GO:0006516">
    <property type="term" value="P:glycoprotein catabolic process"/>
    <property type="evidence" value="ECO:0007669"/>
    <property type="project" value="TreeGrafter"/>
</dbReference>
<dbReference type="OrthoDB" id="2866996at2759"/>
<gene>
    <name evidence="5" type="ORF">BDFB_012353</name>
</gene>
<dbReference type="InterPro" id="IPR036156">
    <property type="entry name" value="Beta-gal/glucu_dom_sf"/>
</dbReference>
<accession>A0A482VXC1</accession>
<feature type="domain" description="Beta-mannosidase Ig-fold" evidence="3">
    <location>
        <begin position="146"/>
        <end position="216"/>
    </location>
</feature>
<dbReference type="SUPFAM" id="SSF49303">
    <property type="entry name" value="beta-Galactosidase/glucuronidase domain"/>
    <property type="match status" value="1"/>
</dbReference>
<protein>
    <submittedName>
        <fullName evidence="5">Uncharacterized protein</fullName>
    </submittedName>
</protein>
<dbReference type="Pfam" id="PF17786">
    <property type="entry name" value="Mannosidase_ig"/>
    <property type="match status" value="1"/>
</dbReference>
<dbReference type="Pfam" id="PF17753">
    <property type="entry name" value="Ig_mannosidase"/>
    <property type="match status" value="1"/>
</dbReference>
<dbReference type="Proteomes" id="UP000292052">
    <property type="component" value="Unassembled WGS sequence"/>
</dbReference>
<evidence type="ECO:0000313" key="5">
    <source>
        <dbReference type="EMBL" id="RZC37542.1"/>
    </source>
</evidence>
<dbReference type="InterPro" id="IPR050887">
    <property type="entry name" value="Beta-mannosidase_GH2"/>
</dbReference>
<feature type="domain" description="Mannosidase Ig/CBM-like" evidence="4">
    <location>
        <begin position="24"/>
        <end position="126"/>
    </location>
</feature>
<keyword evidence="2" id="KW-0378">Hydrolase</keyword>
<evidence type="ECO:0000313" key="6">
    <source>
        <dbReference type="Proteomes" id="UP000292052"/>
    </source>
</evidence>
<sequence length="220" mass="24303">MLQYASQDFFKPMIVTGSLNGNNQLEVYAILDALEVPQNITVKGVVHIYKWESLDPLVAVEYPVTLDPLKAVLVTTIDAPTALNTAGCGSDYAVAKTKCFFHLHLMDQNNNHLVPFNYVFPEKLKNSNIANPNLKVRHLTIDSVTAAGDDGKSFEIVVTTDVNALFVWLDSHDIIGRFSENGFLQVLPSKTITFTANAPVSLELLSQTLTITHLRDPAYL</sequence>
<dbReference type="FunFam" id="2.60.40.10:FF:000650">
    <property type="entry name" value="Mannosidase beta"/>
    <property type="match status" value="1"/>
</dbReference>
<evidence type="ECO:0000256" key="1">
    <source>
        <dbReference type="ARBA" id="ARBA00007401"/>
    </source>
</evidence>
<dbReference type="Gene3D" id="2.60.40.10">
    <property type="entry name" value="Immunoglobulins"/>
    <property type="match status" value="1"/>
</dbReference>
<dbReference type="PANTHER" id="PTHR43730:SF1">
    <property type="entry name" value="BETA-MANNOSIDASE"/>
    <property type="match status" value="1"/>
</dbReference>
<proteinExistence type="inferred from homology"/>
<comment type="similarity">
    <text evidence="1">Belongs to the glycosyl hydrolase 2 family.</text>
</comment>
<dbReference type="InterPro" id="IPR013783">
    <property type="entry name" value="Ig-like_fold"/>
</dbReference>
<dbReference type="AlphaFoldDB" id="A0A482VXC1"/>
<evidence type="ECO:0000259" key="4">
    <source>
        <dbReference type="Pfam" id="PF17786"/>
    </source>
</evidence>
<evidence type="ECO:0000256" key="2">
    <source>
        <dbReference type="ARBA" id="ARBA00023295"/>
    </source>
</evidence>
<keyword evidence="2" id="KW-0326">Glycosidase</keyword>
<keyword evidence="6" id="KW-1185">Reference proteome</keyword>
<comment type="caution">
    <text evidence="5">The sequence shown here is derived from an EMBL/GenBank/DDBJ whole genome shotgun (WGS) entry which is preliminary data.</text>
</comment>
<evidence type="ECO:0000259" key="3">
    <source>
        <dbReference type="Pfam" id="PF17753"/>
    </source>
</evidence>
<dbReference type="PANTHER" id="PTHR43730">
    <property type="entry name" value="BETA-MANNOSIDASE"/>
    <property type="match status" value="1"/>
</dbReference>
<organism evidence="5 6">
    <name type="scientific">Asbolus verrucosus</name>
    <name type="common">Desert ironclad beetle</name>
    <dbReference type="NCBI Taxonomy" id="1661398"/>
    <lineage>
        <taxon>Eukaryota</taxon>
        <taxon>Metazoa</taxon>
        <taxon>Ecdysozoa</taxon>
        <taxon>Arthropoda</taxon>
        <taxon>Hexapoda</taxon>
        <taxon>Insecta</taxon>
        <taxon>Pterygota</taxon>
        <taxon>Neoptera</taxon>
        <taxon>Endopterygota</taxon>
        <taxon>Coleoptera</taxon>
        <taxon>Polyphaga</taxon>
        <taxon>Cucujiformia</taxon>
        <taxon>Tenebrionidae</taxon>
        <taxon>Pimeliinae</taxon>
        <taxon>Asbolus</taxon>
    </lineage>
</organism>
<reference evidence="5 6" key="1">
    <citation type="submission" date="2017-03" db="EMBL/GenBank/DDBJ databases">
        <title>Genome of the blue death feigning beetle - Asbolus verrucosus.</title>
        <authorList>
            <person name="Rider S.D."/>
        </authorList>
    </citation>
    <scope>NUCLEOTIDE SEQUENCE [LARGE SCALE GENOMIC DNA]</scope>
    <source>
        <strain evidence="5">Butters</strain>
        <tissue evidence="5">Head and leg muscle</tissue>
    </source>
</reference>
<dbReference type="EMBL" id="QDEB01051800">
    <property type="protein sequence ID" value="RZC37542.1"/>
    <property type="molecule type" value="Genomic_DNA"/>
</dbReference>
<dbReference type="STRING" id="1661398.A0A482VXC1"/>
<dbReference type="InterPro" id="IPR041625">
    <property type="entry name" value="Beta-mannosidase_Ig"/>
</dbReference>
<dbReference type="GO" id="GO:0004567">
    <property type="term" value="F:beta-mannosidase activity"/>
    <property type="evidence" value="ECO:0007669"/>
    <property type="project" value="TreeGrafter"/>
</dbReference>
<name>A0A482VXC1_ASBVE</name>
<dbReference type="InterPro" id="IPR041447">
    <property type="entry name" value="Mannosidase_ig"/>
</dbReference>